<evidence type="ECO:0000313" key="4">
    <source>
        <dbReference type="Proteomes" id="UP000799757"/>
    </source>
</evidence>
<sequence>MPSSSQNEYPIRASGKRPATEVLNNLESELTLKRVKTRESKKELKPSSSFDSTFWHKAAEYALNQKDEADAYYQVQLFKYTTETKGKKEEFDQIQEAEELIAQAKAHDIEHRLCLQQAQRLETGGDAEKSKRRTFMRLFTGSVLGLGIQQRTLGLGRRDTTIQSNFRQDVIKEYGLKHPGGRKYEDMVWDIVTGTYIHEMHSTASHLFSVRHGQDMMVAIFGEESKTELFSPRNALLLPVEIEKYFDSALFVIVPAIKHDASRAELPLWEQTNPRNYKIKILDFEHPSINQVVVAEKTWKMLDDHQLQFKNSFRPRARYLYFNYCVQLLRLSWKKGGQVKALPGLKAEVGKGFWGTKGKYLPMNQLKAFVEELGHEYDGLLDGGDDTVVKEGDDDVLLAAIVGQVKDKNKGESSDEDDEDDEEV</sequence>
<keyword evidence="4" id="KW-1185">Reference proteome</keyword>
<dbReference type="Proteomes" id="UP000799757">
    <property type="component" value="Unassembled WGS sequence"/>
</dbReference>
<protein>
    <recommendedName>
        <fullName evidence="2">HNH nuclease domain-containing protein</fullName>
    </recommendedName>
</protein>
<dbReference type="Pfam" id="PF13391">
    <property type="entry name" value="HNH_2"/>
    <property type="match status" value="1"/>
</dbReference>
<evidence type="ECO:0000259" key="2">
    <source>
        <dbReference type="Pfam" id="PF13391"/>
    </source>
</evidence>
<dbReference type="EMBL" id="MU001847">
    <property type="protein sequence ID" value="KAF2795828.1"/>
    <property type="molecule type" value="Genomic_DNA"/>
</dbReference>
<name>A0A6A6XHU2_9PLEO</name>
<dbReference type="InterPro" id="IPR003615">
    <property type="entry name" value="HNH_nuc"/>
</dbReference>
<reference evidence="3" key="1">
    <citation type="journal article" date="2020" name="Stud. Mycol.">
        <title>101 Dothideomycetes genomes: a test case for predicting lifestyles and emergence of pathogens.</title>
        <authorList>
            <person name="Haridas S."/>
            <person name="Albert R."/>
            <person name="Binder M."/>
            <person name="Bloem J."/>
            <person name="Labutti K."/>
            <person name="Salamov A."/>
            <person name="Andreopoulos B."/>
            <person name="Baker S."/>
            <person name="Barry K."/>
            <person name="Bills G."/>
            <person name="Bluhm B."/>
            <person name="Cannon C."/>
            <person name="Castanera R."/>
            <person name="Culley D."/>
            <person name="Daum C."/>
            <person name="Ezra D."/>
            <person name="Gonzalez J."/>
            <person name="Henrissat B."/>
            <person name="Kuo A."/>
            <person name="Liang C."/>
            <person name="Lipzen A."/>
            <person name="Lutzoni F."/>
            <person name="Magnuson J."/>
            <person name="Mondo S."/>
            <person name="Nolan M."/>
            <person name="Ohm R."/>
            <person name="Pangilinan J."/>
            <person name="Park H.-J."/>
            <person name="Ramirez L."/>
            <person name="Alfaro M."/>
            <person name="Sun H."/>
            <person name="Tritt A."/>
            <person name="Yoshinaga Y."/>
            <person name="Zwiers L.-H."/>
            <person name="Turgeon B."/>
            <person name="Goodwin S."/>
            <person name="Spatafora J."/>
            <person name="Crous P."/>
            <person name="Grigoriev I."/>
        </authorList>
    </citation>
    <scope>NUCLEOTIDE SEQUENCE</scope>
    <source>
        <strain evidence="3">CBS 109.77</strain>
    </source>
</reference>
<proteinExistence type="predicted"/>
<evidence type="ECO:0000256" key="1">
    <source>
        <dbReference type="SAM" id="MobiDB-lite"/>
    </source>
</evidence>
<accession>A0A6A6XHU2</accession>
<gene>
    <name evidence="3" type="ORF">K505DRAFT_239106</name>
</gene>
<dbReference type="AlphaFoldDB" id="A0A6A6XHU2"/>
<evidence type="ECO:0000313" key="3">
    <source>
        <dbReference type="EMBL" id="KAF2795828.1"/>
    </source>
</evidence>
<feature type="domain" description="HNH nuclease" evidence="2">
    <location>
        <begin position="192"/>
        <end position="254"/>
    </location>
</feature>
<dbReference type="OrthoDB" id="3692938at2759"/>
<organism evidence="3 4">
    <name type="scientific">Melanomma pulvis-pyrius CBS 109.77</name>
    <dbReference type="NCBI Taxonomy" id="1314802"/>
    <lineage>
        <taxon>Eukaryota</taxon>
        <taxon>Fungi</taxon>
        <taxon>Dikarya</taxon>
        <taxon>Ascomycota</taxon>
        <taxon>Pezizomycotina</taxon>
        <taxon>Dothideomycetes</taxon>
        <taxon>Pleosporomycetidae</taxon>
        <taxon>Pleosporales</taxon>
        <taxon>Melanommataceae</taxon>
        <taxon>Melanomma</taxon>
    </lineage>
</organism>
<feature type="region of interest" description="Disordered" evidence="1">
    <location>
        <begin position="1"/>
        <end position="24"/>
    </location>
</feature>